<dbReference type="PANTHER" id="PTHR46060:SF1">
    <property type="entry name" value="MARINER MOS1 TRANSPOSASE-LIKE PROTEIN"/>
    <property type="match status" value="1"/>
</dbReference>
<proteinExistence type="predicted"/>
<name>A0A8X7CPT9_9ARAC</name>
<evidence type="ECO:0000313" key="1">
    <source>
        <dbReference type="EMBL" id="GFY71797.1"/>
    </source>
</evidence>
<organism evidence="1 2">
    <name type="scientific">Trichonephila inaurata madagascariensis</name>
    <dbReference type="NCBI Taxonomy" id="2747483"/>
    <lineage>
        <taxon>Eukaryota</taxon>
        <taxon>Metazoa</taxon>
        <taxon>Ecdysozoa</taxon>
        <taxon>Arthropoda</taxon>
        <taxon>Chelicerata</taxon>
        <taxon>Arachnida</taxon>
        <taxon>Araneae</taxon>
        <taxon>Araneomorphae</taxon>
        <taxon>Entelegynae</taxon>
        <taxon>Araneoidea</taxon>
        <taxon>Nephilidae</taxon>
        <taxon>Trichonephila</taxon>
        <taxon>Trichonephila inaurata</taxon>
    </lineage>
</organism>
<dbReference type="Proteomes" id="UP000886998">
    <property type="component" value="Unassembled WGS sequence"/>
</dbReference>
<keyword evidence="2" id="KW-1185">Reference proteome</keyword>
<dbReference type="GO" id="GO:0003676">
    <property type="term" value="F:nucleic acid binding"/>
    <property type="evidence" value="ECO:0007669"/>
    <property type="project" value="InterPro"/>
</dbReference>
<dbReference type="AlphaFoldDB" id="A0A8X7CPT9"/>
<dbReference type="InterPro" id="IPR052709">
    <property type="entry name" value="Transposase-MT_Hybrid"/>
</dbReference>
<protein>
    <recommendedName>
        <fullName evidence="3">Transposase</fullName>
    </recommendedName>
</protein>
<evidence type="ECO:0008006" key="3">
    <source>
        <dbReference type="Google" id="ProtNLM"/>
    </source>
</evidence>
<reference evidence="1" key="1">
    <citation type="submission" date="2020-08" db="EMBL/GenBank/DDBJ databases">
        <title>Multicomponent nature underlies the extraordinary mechanical properties of spider dragline silk.</title>
        <authorList>
            <person name="Kono N."/>
            <person name="Nakamura H."/>
            <person name="Mori M."/>
            <person name="Yoshida Y."/>
            <person name="Ohtoshi R."/>
            <person name="Malay A.D."/>
            <person name="Moran D.A.P."/>
            <person name="Tomita M."/>
            <person name="Numata K."/>
            <person name="Arakawa K."/>
        </authorList>
    </citation>
    <scope>NUCLEOTIDE SEQUENCE</scope>
</reference>
<dbReference type="Pfam" id="PF01359">
    <property type="entry name" value="Transposase_1"/>
    <property type="match status" value="1"/>
</dbReference>
<dbReference type="PANTHER" id="PTHR46060">
    <property type="entry name" value="MARINER MOS1 TRANSPOSASE-LIKE PROTEIN"/>
    <property type="match status" value="1"/>
</dbReference>
<dbReference type="Gene3D" id="3.30.420.10">
    <property type="entry name" value="Ribonuclease H-like superfamily/Ribonuclease H"/>
    <property type="match status" value="1"/>
</dbReference>
<dbReference type="OrthoDB" id="616263at2759"/>
<sequence length="227" mass="26827">MSTPPDVRIKQRSMIDGYVSIEIHRRMKPVYGDSCMDGKNVRKWAWRAKRCCARKMSVFDEHRPGQPISETCDENKSRVDAMIQENHRIKQRDITLQLGISQEREQHIIALLNYRKVSTRWVPRQLTYPMKEQRKTVSQELLNRYCFELDNFINIGTGDESWIHRYDPENKRKSMEYRHPGSQSVKKFKTTTVKVMLIIFWGASDVLYTEFLTKGLTVNSDRYCATL</sequence>
<accession>A0A8X7CPT9</accession>
<dbReference type="InterPro" id="IPR036397">
    <property type="entry name" value="RNaseH_sf"/>
</dbReference>
<dbReference type="InterPro" id="IPR001888">
    <property type="entry name" value="Transposase_1"/>
</dbReference>
<comment type="caution">
    <text evidence="1">The sequence shown here is derived from an EMBL/GenBank/DDBJ whole genome shotgun (WGS) entry which is preliminary data.</text>
</comment>
<evidence type="ECO:0000313" key="2">
    <source>
        <dbReference type="Proteomes" id="UP000886998"/>
    </source>
</evidence>
<gene>
    <name evidence="1" type="primary">ORF209674</name>
    <name evidence="1" type="ORF">TNIN_464121</name>
</gene>
<dbReference type="EMBL" id="BMAV01019091">
    <property type="protein sequence ID" value="GFY71797.1"/>
    <property type="molecule type" value="Genomic_DNA"/>
</dbReference>